<keyword evidence="3" id="KW-1185">Reference proteome</keyword>
<dbReference type="Proteomes" id="UP000770661">
    <property type="component" value="Unassembled WGS sequence"/>
</dbReference>
<evidence type="ECO:0000313" key="2">
    <source>
        <dbReference type="EMBL" id="KAG0724285.1"/>
    </source>
</evidence>
<dbReference type="AlphaFoldDB" id="A0A8J4YAB9"/>
<feature type="compositionally biased region" description="Polar residues" evidence="1">
    <location>
        <begin position="249"/>
        <end position="263"/>
    </location>
</feature>
<feature type="region of interest" description="Disordered" evidence="1">
    <location>
        <begin position="244"/>
        <end position="263"/>
    </location>
</feature>
<reference evidence="2" key="1">
    <citation type="submission" date="2020-07" db="EMBL/GenBank/DDBJ databases">
        <title>The High-quality genome of the commercially important snow crab, Chionoecetes opilio.</title>
        <authorList>
            <person name="Jeong J.-H."/>
            <person name="Ryu S."/>
        </authorList>
    </citation>
    <scope>NUCLEOTIDE SEQUENCE</scope>
    <source>
        <strain evidence="2">MADBK_172401_WGS</strain>
        <tissue evidence="2">Digestive gland</tissue>
    </source>
</reference>
<organism evidence="2 3">
    <name type="scientific">Chionoecetes opilio</name>
    <name type="common">Atlantic snow crab</name>
    <name type="synonym">Cancer opilio</name>
    <dbReference type="NCBI Taxonomy" id="41210"/>
    <lineage>
        <taxon>Eukaryota</taxon>
        <taxon>Metazoa</taxon>
        <taxon>Ecdysozoa</taxon>
        <taxon>Arthropoda</taxon>
        <taxon>Crustacea</taxon>
        <taxon>Multicrustacea</taxon>
        <taxon>Malacostraca</taxon>
        <taxon>Eumalacostraca</taxon>
        <taxon>Eucarida</taxon>
        <taxon>Decapoda</taxon>
        <taxon>Pleocyemata</taxon>
        <taxon>Brachyura</taxon>
        <taxon>Eubrachyura</taxon>
        <taxon>Majoidea</taxon>
        <taxon>Majidae</taxon>
        <taxon>Chionoecetes</taxon>
    </lineage>
</organism>
<sequence length="263" mass="29227">MVVSRVPRLPGQQWTGGCGLVAFSPTQEAVRFWDRGGPRAKVDATTSNTFAKKGLSQGLCHAKGSQIPRQGREALALISPDTALLRVRPPSHGFVRASHHSEGWTASSVRPATGGCLQTPQTPPGPPSPVRAGESSRLTGHRRDGSRRLCVFHKARCREWPHWLGYEKPRDSRPRGARRTVLYHVVMQWRWPRSRASSTPPPLWGRHLQDVGTFSRKLSLTSRREHTSVKLAGQSRWRLLKPTAEPSDTVDQVTAKTVPQQTI</sequence>
<protein>
    <submittedName>
        <fullName evidence="2">Uncharacterized protein</fullName>
    </submittedName>
</protein>
<name>A0A8J4YAB9_CHIOP</name>
<evidence type="ECO:0000313" key="3">
    <source>
        <dbReference type="Proteomes" id="UP000770661"/>
    </source>
</evidence>
<dbReference type="EMBL" id="JACEEZ010007104">
    <property type="protein sequence ID" value="KAG0724285.1"/>
    <property type="molecule type" value="Genomic_DNA"/>
</dbReference>
<accession>A0A8J4YAB9</accession>
<evidence type="ECO:0000256" key="1">
    <source>
        <dbReference type="SAM" id="MobiDB-lite"/>
    </source>
</evidence>
<gene>
    <name evidence="2" type="ORF">GWK47_040903</name>
</gene>
<feature type="region of interest" description="Disordered" evidence="1">
    <location>
        <begin position="96"/>
        <end position="142"/>
    </location>
</feature>
<comment type="caution">
    <text evidence="2">The sequence shown here is derived from an EMBL/GenBank/DDBJ whole genome shotgun (WGS) entry which is preliminary data.</text>
</comment>
<proteinExistence type="predicted"/>